<dbReference type="Proteomes" id="UP000612808">
    <property type="component" value="Unassembled WGS sequence"/>
</dbReference>
<dbReference type="PANTHER" id="PTHR38436">
    <property type="entry name" value="POLYKETIDE CYCLASE SNOAL-LIKE DOMAIN"/>
    <property type="match status" value="1"/>
</dbReference>
<name>A0A8J3NGE3_9ACTN</name>
<dbReference type="InterPro" id="IPR009959">
    <property type="entry name" value="Cyclase_SnoaL-like"/>
</dbReference>
<protein>
    <recommendedName>
        <fullName evidence="3">Ester cyclase</fullName>
    </recommendedName>
</protein>
<sequence>MTPDERKQAIRRMSDEVWNKGNLGICDEMYAANCSFHMPGMPVDGVAGFKAMVADLRRAQPDLHMNVHEVLCDGDMCVARWTSGGTPTGEFRGMPATGRSYVMTGMTMAKFDGDRIAEEWTDYDMLGALRQAGIIPEPAQQQEQEHHTT</sequence>
<evidence type="ECO:0000313" key="1">
    <source>
        <dbReference type="EMBL" id="GID14774.1"/>
    </source>
</evidence>
<comment type="caution">
    <text evidence="1">The sequence shown here is derived from an EMBL/GenBank/DDBJ whole genome shotgun (WGS) entry which is preliminary data.</text>
</comment>
<dbReference type="EMBL" id="BOMB01000033">
    <property type="protein sequence ID" value="GID14774.1"/>
    <property type="molecule type" value="Genomic_DNA"/>
</dbReference>
<dbReference type="RefSeq" id="WP_203662704.1">
    <property type="nucleotide sequence ID" value="NZ_BAAAZM010000012.1"/>
</dbReference>
<dbReference type="GO" id="GO:0030638">
    <property type="term" value="P:polyketide metabolic process"/>
    <property type="evidence" value="ECO:0007669"/>
    <property type="project" value="InterPro"/>
</dbReference>
<dbReference type="Pfam" id="PF07366">
    <property type="entry name" value="SnoaL"/>
    <property type="match status" value="1"/>
</dbReference>
<evidence type="ECO:0000313" key="2">
    <source>
        <dbReference type="Proteomes" id="UP000612808"/>
    </source>
</evidence>
<dbReference type="SUPFAM" id="SSF54427">
    <property type="entry name" value="NTF2-like"/>
    <property type="match status" value="1"/>
</dbReference>
<keyword evidence="2" id="KW-1185">Reference proteome</keyword>
<proteinExistence type="predicted"/>
<evidence type="ECO:0008006" key="3">
    <source>
        <dbReference type="Google" id="ProtNLM"/>
    </source>
</evidence>
<gene>
    <name evidence="1" type="ORF">Aru02nite_56630</name>
</gene>
<organism evidence="1 2">
    <name type="scientific">Actinocatenispora rupis</name>
    <dbReference type="NCBI Taxonomy" id="519421"/>
    <lineage>
        <taxon>Bacteria</taxon>
        <taxon>Bacillati</taxon>
        <taxon>Actinomycetota</taxon>
        <taxon>Actinomycetes</taxon>
        <taxon>Micromonosporales</taxon>
        <taxon>Micromonosporaceae</taxon>
        <taxon>Actinocatenispora</taxon>
    </lineage>
</organism>
<reference evidence="1" key="1">
    <citation type="submission" date="2021-01" db="EMBL/GenBank/DDBJ databases">
        <title>Whole genome shotgun sequence of Actinocatenispora rupis NBRC 107355.</title>
        <authorList>
            <person name="Komaki H."/>
            <person name="Tamura T."/>
        </authorList>
    </citation>
    <scope>NUCLEOTIDE SEQUENCE</scope>
    <source>
        <strain evidence="1">NBRC 107355</strain>
    </source>
</reference>
<dbReference type="InterPro" id="IPR032710">
    <property type="entry name" value="NTF2-like_dom_sf"/>
</dbReference>
<dbReference type="PANTHER" id="PTHR38436:SF1">
    <property type="entry name" value="ESTER CYCLASE"/>
    <property type="match status" value="1"/>
</dbReference>
<dbReference type="AlphaFoldDB" id="A0A8J3NGE3"/>
<dbReference type="Gene3D" id="3.10.450.50">
    <property type="match status" value="1"/>
</dbReference>
<accession>A0A8J3NGE3</accession>